<dbReference type="SUPFAM" id="SSF52980">
    <property type="entry name" value="Restriction endonuclease-like"/>
    <property type="match status" value="1"/>
</dbReference>
<feature type="compositionally biased region" description="Acidic residues" evidence="10">
    <location>
        <begin position="1110"/>
        <end position="1121"/>
    </location>
</feature>
<dbReference type="InterPro" id="IPR049035">
    <property type="entry name" value="ADDB_N"/>
</dbReference>
<proteinExistence type="predicted"/>
<keyword evidence="5" id="KW-0347">Helicase</keyword>
<dbReference type="PANTHER" id="PTHR30591:SF1">
    <property type="entry name" value="RECBCD ENZYME SUBUNIT RECC"/>
    <property type="match status" value="1"/>
</dbReference>
<dbReference type="InterPro" id="IPR038726">
    <property type="entry name" value="PDDEXK_AddAB-type"/>
</dbReference>
<keyword evidence="3" id="KW-0227">DNA damage</keyword>
<dbReference type="RefSeq" id="WP_066862949.1">
    <property type="nucleotide sequence ID" value="NZ_CABKVV010000013.1"/>
</dbReference>
<keyword evidence="14" id="KW-1185">Reference proteome</keyword>
<evidence type="ECO:0000256" key="9">
    <source>
        <dbReference type="ARBA" id="ARBA00023204"/>
    </source>
</evidence>
<dbReference type="EMBL" id="JANFZH010000031">
    <property type="protein sequence ID" value="MCQ4840826.1"/>
    <property type="molecule type" value="Genomic_DNA"/>
</dbReference>
<feature type="domain" description="PD-(D/E)XK endonuclease-like" evidence="11">
    <location>
        <begin position="748"/>
        <end position="1075"/>
    </location>
</feature>
<evidence type="ECO:0000313" key="13">
    <source>
        <dbReference type="EMBL" id="MCQ4840826.1"/>
    </source>
</evidence>
<reference evidence="13 14" key="1">
    <citation type="submission" date="2022-06" db="EMBL/GenBank/DDBJ databases">
        <title>Isolation of gut microbiota from human fecal samples.</title>
        <authorList>
            <person name="Pamer E.G."/>
            <person name="Barat B."/>
            <person name="Waligurski E."/>
            <person name="Medina S."/>
            <person name="Paddock L."/>
            <person name="Mostad J."/>
        </authorList>
    </citation>
    <scope>NUCLEOTIDE SEQUENCE [LARGE SCALE GENOMIC DNA]</scope>
    <source>
        <strain evidence="13 14">DFI.9.73</strain>
    </source>
</reference>
<evidence type="ECO:0000256" key="4">
    <source>
        <dbReference type="ARBA" id="ARBA00022801"/>
    </source>
</evidence>
<evidence type="ECO:0000256" key="7">
    <source>
        <dbReference type="ARBA" id="ARBA00022840"/>
    </source>
</evidence>
<feature type="region of interest" description="Disordered" evidence="10">
    <location>
        <begin position="1102"/>
        <end position="1121"/>
    </location>
</feature>
<dbReference type="Pfam" id="PF21445">
    <property type="entry name" value="ADDB_N"/>
    <property type="match status" value="1"/>
</dbReference>
<dbReference type="Gene3D" id="3.40.50.300">
    <property type="entry name" value="P-loop containing nucleotide triphosphate hydrolases"/>
    <property type="match status" value="4"/>
</dbReference>
<keyword evidence="6" id="KW-0269">Exonuclease</keyword>
<evidence type="ECO:0000256" key="2">
    <source>
        <dbReference type="ARBA" id="ARBA00022741"/>
    </source>
</evidence>
<dbReference type="InterPro" id="IPR011335">
    <property type="entry name" value="Restrct_endonuc-II-like"/>
</dbReference>
<evidence type="ECO:0000256" key="10">
    <source>
        <dbReference type="SAM" id="MobiDB-lite"/>
    </source>
</evidence>
<keyword evidence="7" id="KW-0067">ATP-binding</keyword>
<dbReference type="InterPro" id="IPR027417">
    <property type="entry name" value="P-loop_NTPase"/>
</dbReference>
<evidence type="ECO:0000256" key="8">
    <source>
        <dbReference type="ARBA" id="ARBA00023125"/>
    </source>
</evidence>
<dbReference type="Proteomes" id="UP001524473">
    <property type="component" value="Unassembled WGS sequence"/>
</dbReference>
<dbReference type="GeneID" id="90532074"/>
<keyword evidence="2" id="KW-0547">Nucleotide-binding</keyword>
<evidence type="ECO:0000256" key="5">
    <source>
        <dbReference type="ARBA" id="ARBA00022806"/>
    </source>
</evidence>
<protein>
    <submittedName>
        <fullName evidence="13">PD-(D/E)XK nuclease family protein</fullName>
    </submittedName>
</protein>
<sequence length="1121" mass="125412">MLQFVLGRAGSGKTEYLRELLAEKNRQGGEKLMMLVPEQYSFETEKAILHKAGPVRAATIQVYSFTRLAEAVFREEGGFAGRRLTDGGRRILMSSAIAASEDHLEVYAGAARSGRITDLMLTAVNEMKLCAISPKQLAETAEMIGGRGLGKKLSELALIYGAYEALVEASYLDSRDDLTRLADRLETSDFFEGATVAVDSFEGFTAQEIRVLEQILRRAETVLFSLCTDGLPEDGTGLFALVNRTRYRLQRLAEEHGVRELPPVLLTGAPRFRNENLKLLEAQLFCASEMLMSEDAQGIHVFSAKDVFEESEYVAATIRRLVESGGYRYRDFSVICRMPERYFGYLDVALQKREIPCFVSEPARVDAEPVMRFVLGAFEAVQSGFATDPLLEMLKTGVSGFSAEEISQLENYAFLWKVKGGAWREEFVRHPRGFGQEFTEEDQETLNRLNQLRLRLIQPLSRFAARIRDASGEEISEAVFSMLEAFQMEKNLPAYCAELEAAGENSLAAKQLRVWELLMEVLDQMHSILGRRKVARERYYSLLKEVIAGEDVSEIPQTVDEVIFGTPEQVRQSAPKIVFLIGAVQGEFPLVPKSTGVFSDAERKELIAMELPLGDPLEQKTIEERYLAYSVSCAASERLYVSYPRSADGEDREQSELVSAVLSIFPALQVERGLPDEYFVNSKEAAFTRMAARFRENTPEAAALRQLFAGDPQYQGRLEALRRAAAGRPARLEDSALAAGLFSSAPYLSATQIETYYDCKFKYFCRYGINAKERRPAEVDVMQYGTLMHYLFEKVFSEPVEIRESRSEKELRQLVDSLIQEYADISLGGFSMLAGREKYRLRRMGRSAVLLILHVEEELKQCRFRPEHFELGLGHGSGYPALKVETESGRTVTVGGTIDRVDAYHRSEGTYVRVVDYKTGKKEFRLSDVLHGLNMQMLVYLAALVENGQVLPAGILYMPAAEPSVSAQKGMDEAAVKKEADKQLRMSGMVLSDAEIITAMEDGAKGKFIPAALNKDGAPTRTSMVLTKEELTRVLEYSKRLIAAMAEELWQGNVEALPNLKNKSACRYCPYGAVCAKEYGEQDVQKEKLSKDEVLTEMTRVLQASVPQDGEGDENDGSQLD</sequence>
<evidence type="ECO:0000259" key="12">
    <source>
        <dbReference type="Pfam" id="PF21445"/>
    </source>
</evidence>
<dbReference type="InterPro" id="IPR011604">
    <property type="entry name" value="PDDEXK-like_dom_sf"/>
</dbReference>
<keyword evidence="1" id="KW-0540">Nuclease</keyword>
<keyword evidence="8" id="KW-0238">DNA-binding</keyword>
<dbReference type="SUPFAM" id="SSF52540">
    <property type="entry name" value="P-loop containing nucleoside triphosphate hydrolases"/>
    <property type="match status" value="1"/>
</dbReference>
<organism evidence="13 14">
    <name type="scientific">Neglectibacter timonensis</name>
    <dbReference type="NCBI Taxonomy" id="1776382"/>
    <lineage>
        <taxon>Bacteria</taxon>
        <taxon>Bacillati</taxon>
        <taxon>Bacillota</taxon>
        <taxon>Clostridia</taxon>
        <taxon>Eubacteriales</taxon>
        <taxon>Oscillospiraceae</taxon>
        <taxon>Neglectibacter</taxon>
    </lineage>
</organism>
<evidence type="ECO:0000256" key="3">
    <source>
        <dbReference type="ARBA" id="ARBA00022763"/>
    </source>
</evidence>
<evidence type="ECO:0000313" key="14">
    <source>
        <dbReference type="Proteomes" id="UP001524473"/>
    </source>
</evidence>
<keyword evidence="9" id="KW-0234">DNA repair</keyword>
<dbReference type="PANTHER" id="PTHR30591">
    <property type="entry name" value="RECBCD ENZYME SUBUNIT RECC"/>
    <property type="match status" value="1"/>
</dbReference>
<name>A0ABT1S1K1_9FIRM</name>
<evidence type="ECO:0000256" key="1">
    <source>
        <dbReference type="ARBA" id="ARBA00022722"/>
    </source>
</evidence>
<accession>A0ABT1S1K1</accession>
<gene>
    <name evidence="13" type="ORF">NE695_13005</name>
</gene>
<dbReference type="Gene3D" id="3.90.320.10">
    <property type="match status" value="1"/>
</dbReference>
<feature type="domain" description="ATP-dependent helicase/deoxyribonuclease subunit B N-terminal" evidence="12">
    <location>
        <begin position="4"/>
        <end position="281"/>
    </location>
</feature>
<dbReference type="Pfam" id="PF12705">
    <property type="entry name" value="PDDEXK_1"/>
    <property type="match status" value="1"/>
</dbReference>
<keyword evidence="4" id="KW-0378">Hydrolase</keyword>
<evidence type="ECO:0000256" key="6">
    <source>
        <dbReference type="ARBA" id="ARBA00022839"/>
    </source>
</evidence>
<comment type="caution">
    <text evidence="13">The sequence shown here is derived from an EMBL/GenBank/DDBJ whole genome shotgun (WGS) entry which is preliminary data.</text>
</comment>
<evidence type="ECO:0000259" key="11">
    <source>
        <dbReference type="Pfam" id="PF12705"/>
    </source>
</evidence>